<evidence type="ECO:0000313" key="1">
    <source>
        <dbReference type="EMBL" id="KIA82365.1"/>
    </source>
</evidence>
<name>A0ABR4ZN83_9FLAO</name>
<gene>
    <name evidence="1" type="ORF">OA84_10860</name>
</gene>
<sequence>MVHLATNYFINSKSFLYQKMLIFSISENFLKLKKNKKILLLTANFFKLKHSLNSYEKNNYFP</sequence>
<keyword evidence="2" id="KW-1185">Reference proteome</keyword>
<accession>A0ABR4ZN83</accession>
<reference evidence="1 2" key="1">
    <citation type="submission" date="2014-10" db="EMBL/GenBank/DDBJ databases">
        <title>Kaistella solincola genome.</title>
        <authorList>
            <person name="Newman J.D."/>
        </authorList>
    </citation>
    <scope>NUCLEOTIDE SEQUENCE [LARGE SCALE GENOMIC DNA]</scope>
    <source>
        <strain evidence="1 2">DSM 22468</strain>
    </source>
</reference>
<comment type="caution">
    <text evidence="1">The sequence shown here is derived from an EMBL/GenBank/DDBJ whole genome shotgun (WGS) entry which is preliminary data.</text>
</comment>
<evidence type="ECO:0000313" key="2">
    <source>
        <dbReference type="Proteomes" id="UP000031275"/>
    </source>
</evidence>
<dbReference type="Proteomes" id="UP000031275">
    <property type="component" value="Unassembled WGS sequence"/>
</dbReference>
<proteinExistence type="predicted"/>
<protein>
    <submittedName>
        <fullName evidence="1">Uncharacterized protein</fullName>
    </submittedName>
</protein>
<organism evidence="1 2">
    <name type="scientific">Kaistella solincola</name>
    <dbReference type="NCBI Taxonomy" id="510955"/>
    <lineage>
        <taxon>Bacteria</taxon>
        <taxon>Pseudomonadati</taxon>
        <taxon>Bacteroidota</taxon>
        <taxon>Flavobacteriia</taxon>
        <taxon>Flavobacteriales</taxon>
        <taxon>Weeksellaceae</taxon>
        <taxon>Chryseobacterium group</taxon>
        <taxon>Kaistella</taxon>
    </lineage>
</organism>
<dbReference type="EMBL" id="JSYK01000005">
    <property type="protein sequence ID" value="KIA82365.1"/>
    <property type="molecule type" value="Genomic_DNA"/>
</dbReference>